<evidence type="ECO:0000313" key="1">
    <source>
        <dbReference type="EMBL" id="ODS34822.1"/>
    </source>
</evidence>
<accession>A0A1E3XGT9</accession>
<name>A0A1E3XGT9_9BACT</name>
<organism evidence="1 2">
    <name type="scientific">Candidatus Scalindua rubra</name>
    <dbReference type="NCBI Taxonomy" id="1872076"/>
    <lineage>
        <taxon>Bacteria</taxon>
        <taxon>Pseudomonadati</taxon>
        <taxon>Planctomycetota</taxon>
        <taxon>Candidatus Brocadiia</taxon>
        <taxon>Candidatus Brocadiales</taxon>
        <taxon>Candidatus Scalinduaceae</taxon>
        <taxon>Candidatus Scalindua</taxon>
    </lineage>
</organism>
<sequence>MGIRISPYYLVLEGLFNRSLPDLEKGFDEYEIGFLGVEDMKEISVIPGPERLISEEKLLLRLKEGKKCLGIKYRGKIVAFKWFGLVELSSRFYRFPLKEDEACKDQKNCSLQTVQNVRGSNNVGRSLFPGVLPQPVC</sequence>
<evidence type="ECO:0000313" key="2">
    <source>
        <dbReference type="Proteomes" id="UP000094056"/>
    </source>
</evidence>
<protein>
    <submittedName>
        <fullName evidence="1">Uncharacterized protein</fullName>
    </submittedName>
</protein>
<dbReference type="EMBL" id="MAYW01000001">
    <property type="protein sequence ID" value="ODS34822.1"/>
    <property type="molecule type" value="Genomic_DNA"/>
</dbReference>
<reference evidence="1 2" key="1">
    <citation type="submission" date="2016-07" db="EMBL/GenBank/DDBJ databases">
        <title>Draft genome of Scalindua rubra, obtained from a brine-seawater interface in the Red Sea, sheds light on salt adaptation in anammox bacteria.</title>
        <authorList>
            <person name="Speth D.R."/>
            <person name="Lagkouvardos I."/>
            <person name="Wang Y."/>
            <person name="Qian P.-Y."/>
            <person name="Dutilh B.E."/>
            <person name="Jetten M.S."/>
        </authorList>
    </citation>
    <scope>NUCLEOTIDE SEQUENCE [LARGE SCALE GENOMIC DNA]</scope>
    <source>
        <strain evidence="1">BSI-1</strain>
    </source>
</reference>
<gene>
    <name evidence="1" type="ORF">SCARUB_00082</name>
</gene>
<comment type="caution">
    <text evidence="1">The sequence shown here is derived from an EMBL/GenBank/DDBJ whole genome shotgun (WGS) entry which is preliminary data.</text>
</comment>
<dbReference type="Proteomes" id="UP000094056">
    <property type="component" value="Unassembled WGS sequence"/>
</dbReference>
<proteinExistence type="predicted"/>
<dbReference type="AlphaFoldDB" id="A0A1E3XGT9"/>